<evidence type="ECO:0000256" key="2">
    <source>
        <dbReference type="PROSITE-ProRule" id="PRU00591"/>
    </source>
</evidence>
<keyword evidence="6" id="KW-1185">Reference proteome</keyword>
<feature type="signal peptide" evidence="3">
    <location>
        <begin position="1"/>
        <end position="20"/>
    </location>
</feature>
<dbReference type="AlphaFoldDB" id="A0A1M4ZY99"/>
<gene>
    <name evidence="5" type="ORF">SAMN02745158_02963</name>
</gene>
<name>A0A1M4ZY99_9CLOT</name>
<evidence type="ECO:0000313" key="5">
    <source>
        <dbReference type="EMBL" id="SHF23043.1"/>
    </source>
</evidence>
<feature type="repeat" description="Cell wall-binding" evidence="2">
    <location>
        <begin position="167"/>
        <end position="186"/>
    </location>
</feature>
<dbReference type="Pfam" id="PF01832">
    <property type="entry name" value="Glucosaminidase"/>
    <property type="match status" value="1"/>
</dbReference>
<evidence type="ECO:0000313" key="6">
    <source>
        <dbReference type="Proteomes" id="UP000184245"/>
    </source>
</evidence>
<feature type="repeat" description="Cell wall-binding" evidence="2">
    <location>
        <begin position="187"/>
        <end position="206"/>
    </location>
</feature>
<feature type="repeat" description="Cell wall-binding" evidence="2">
    <location>
        <begin position="119"/>
        <end position="138"/>
    </location>
</feature>
<dbReference type="Proteomes" id="UP000184245">
    <property type="component" value="Unassembled WGS sequence"/>
</dbReference>
<dbReference type="RefSeq" id="WP_072853111.1">
    <property type="nucleotide sequence ID" value="NZ_FQVI01000017.1"/>
</dbReference>
<feature type="repeat" description="Cell wall-binding" evidence="2">
    <location>
        <begin position="78"/>
        <end position="97"/>
    </location>
</feature>
<proteinExistence type="predicted"/>
<dbReference type="InterPro" id="IPR018337">
    <property type="entry name" value="Cell_wall/Cho-bd_repeat"/>
</dbReference>
<evidence type="ECO:0000256" key="3">
    <source>
        <dbReference type="SAM" id="SignalP"/>
    </source>
</evidence>
<evidence type="ECO:0000259" key="4">
    <source>
        <dbReference type="Pfam" id="PF01832"/>
    </source>
</evidence>
<feature type="domain" description="Mannosyl-glycoprotein endo-beta-N-acetylglucosamidase-like" evidence="4">
    <location>
        <begin position="287"/>
        <end position="416"/>
    </location>
</feature>
<dbReference type="InterPro" id="IPR002901">
    <property type="entry name" value="MGlyc_endo_b_GlcNAc-like_dom"/>
</dbReference>
<reference evidence="5 6" key="1">
    <citation type="submission" date="2016-11" db="EMBL/GenBank/DDBJ databases">
        <authorList>
            <person name="Jaros S."/>
            <person name="Januszkiewicz K."/>
            <person name="Wedrychowicz H."/>
        </authorList>
    </citation>
    <scope>NUCLEOTIDE SEQUENCE [LARGE SCALE GENOMIC DNA]</scope>
    <source>
        <strain evidence="5 6">DSM 17459</strain>
    </source>
</reference>
<dbReference type="PROSITE" id="PS51170">
    <property type="entry name" value="CW"/>
    <property type="match status" value="4"/>
</dbReference>
<keyword evidence="1" id="KW-0677">Repeat</keyword>
<sequence length="418" mass="45802">MNGTKKRYLCHLLTASMVLAAPVSVLGAKSPAQSLLSPYQASLPSPLMPDAGSETASGTNGWTKEGDSWYYYINDEKKTGWQKINEIWYYLGDTGSMAEGWTLIDDTWYYFTPGNGSMATGWQFIDNSWYCMDADGAWNENPEINTSGGWSFHDGYWYYNNLNGSPIKGWLKVDNKQYYFDETGRMTTGWLTLEGKRYYLGEDGVMVTGEQVIDGTNYTFSTAGVCSQEVTSYESNVDAASGMYIIEGATSVTVDQMVNYFKANGASYPSAVLANGGAPDIETFSEIIYEEAAAENIKAEVVFTQIMKETGWLNYGGDVSIGQYNFAGLGATGGGVPGVAFSDVRTGLRAQIQHLKAYASTAALNQPCVDPRFNYVTRNTSPYVEWLGIPDNPYGGGWAAGQNYGSSLIKMIQDLKSM</sequence>
<dbReference type="Pfam" id="PF01473">
    <property type="entry name" value="Choline_bind_1"/>
    <property type="match status" value="1"/>
</dbReference>
<dbReference type="Gene3D" id="2.10.270.20">
    <property type="match status" value="2"/>
</dbReference>
<dbReference type="EMBL" id="FQVI01000017">
    <property type="protein sequence ID" value="SHF23043.1"/>
    <property type="molecule type" value="Genomic_DNA"/>
</dbReference>
<protein>
    <submittedName>
        <fullName evidence="5">Putative cell wall binding repeat-containing protein</fullName>
    </submittedName>
</protein>
<dbReference type="OrthoDB" id="9763643at2"/>
<feature type="chain" id="PRO_5039023829" evidence="3">
    <location>
        <begin position="21"/>
        <end position="418"/>
    </location>
</feature>
<keyword evidence="3" id="KW-0732">Signal</keyword>
<dbReference type="Gene3D" id="1.10.530.10">
    <property type="match status" value="1"/>
</dbReference>
<dbReference type="Pfam" id="PF19127">
    <property type="entry name" value="Choline_bind_3"/>
    <property type="match status" value="2"/>
</dbReference>
<accession>A0A1M4ZY99</accession>
<dbReference type="STRING" id="1122155.SAMN02745158_02963"/>
<organism evidence="5 6">
    <name type="scientific">Lactonifactor longoviformis DSM 17459</name>
    <dbReference type="NCBI Taxonomy" id="1122155"/>
    <lineage>
        <taxon>Bacteria</taxon>
        <taxon>Bacillati</taxon>
        <taxon>Bacillota</taxon>
        <taxon>Clostridia</taxon>
        <taxon>Eubacteriales</taxon>
        <taxon>Clostridiaceae</taxon>
        <taxon>Lactonifactor</taxon>
    </lineage>
</organism>
<dbReference type="GO" id="GO:0004040">
    <property type="term" value="F:amidase activity"/>
    <property type="evidence" value="ECO:0007669"/>
    <property type="project" value="InterPro"/>
</dbReference>
<dbReference type="SUPFAM" id="SSF69360">
    <property type="entry name" value="Cell wall binding repeat"/>
    <property type="match status" value="1"/>
</dbReference>
<evidence type="ECO:0000256" key="1">
    <source>
        <dbReference type="ARBA" id="ARBA00022737"/>
    </source>
</evidence>